<dbReference type="PROSITE" id="PS50005">
    <property type="entry name" value="TPR"/>
    <property type="match status" value="1"/>
</dbReference>
<dbReference type="Gene3D" id="3.40.850.10">
    <property type="entry name" value="Kinesin motor domain"/>
    <property type="match status" value="1"/>
</dbReference>
<feature type="coiled-coil region" evidence="10">
    <location>
        <begin position="1159"/>
        <end position="1207"/>
    </location>
</feature>
<dbReference type="Gene3D" id="1.25.40.10">
    <property type="entry name" value="Tetratricopeptide repeat domain"/>
    <property type="match status" value="1"/>
</dbReference>
<evidence type="ECO:0000256" key="1">
    <source>
        <dbReference type="ARBA" id="ARBA00010515"/>
    </source>
</evidence>
<keyword evidence="12" id="KW-0812">Transmembrane</keyword>
<dbReference type="PRINTS" id="PR00380">
    <property type="entry name" value="KINESINHEAVY"/>
</dbReference>
<evidence type="ECO:0000256" key="5">
    <source>
        <dbReference type="ARBA" id="ARBA00023054"/>
    </source>
</evidence>
<dbReference type="Pfam" id="PF07859">
    <property type="entry name" value="Abhydrolase_3"/>
    <property type="match status" value="1"/>
</dbReference>
<evidence type="ECO:0000256" key="8">
    <source>
        <dbReference type="PROSITE-ProRule" id="PRU00283"/>
    </source>
</evidence>
<keyword evidence="4 8" id="KW-0067">ATP-binding</keyword>
<protein>
    <recommendedName>
        <fullName evidence="13">Kinesin motor domain-containing protein</fullName>
    </recommendedName>
</protein>
<feature type="repeat" description="TPR" evidence="9">
    <location>
        <begin position="1882"/>
        <end position="1915"/>
    </location>
</feature>
<evidence type="ECO:0000256" key="4">
    <source>
        <dbReference type="ARBA" id="ARBA00022840"/>
    </source>
</evidence>
<sequence>MSFHSTNDSSSSHHEPYEVDECRGVLRVYSDGSIVRSSKPSFNVPINDDGSVIWKDVVFDKVNHLSLRLYKPAAAQSGSKLPVFFYIHGGGFCIGSRTWPNCQNYCLRLASDLQAVIVAPDYRLAPENRLPAAIEDGYTAVKWLQGEAESVYEPDKWMCDVADFGNVFICGDSAGGNIGHHLAIRLGKESAELGRVRVKGYVLLAPFFGGTVRCKSEAEGPKDAFLNLDLIDRFWRLSIPIGETTDHPLVNPFGPFSSSLEKVELDPILVVVGGSDLLQDRAKDYAMKLQNWGKKIEYVEFEGQQHDAASAIKSRFGFHDHAPETLPSVRSTPDIFKSASKENFSQTSAVRSIRDWDDDDTCSVGGGAMPASSSTQYFEISEDPSFWKDHNVQVIIRIRPLSSAELSLQGYGKCVRQESAQTITWTGHPESRFTFDVVADESVTQEKLFKVAGLPMVENCMGGYNSCMFAYGQTGSGKTHTMLGDIEGGTRRHSVNCGMTPRVFEYLFSRIQKEKEARRDEKIKFNCKCSFLEIYNEQILDLLDPSSSNLQIREDVKKGIHVENLKEIEVTSARDVIQQLIQGAANRKVAATNMNRASSRSHSVFTCIIESKWESQGVTHHRFARLNLVDLAGSERQKSSGAEGERLREATNINKSLSTLGLVIMNLVNMSHGKSLHVPYRDSKLTFLLQDSLGGNAKTTIIANISPSSCCSLETLSTLKFAQRAKFIKNNAIINEDASGDVIAMRIQIQQLKKEVSRLQGLACGGIEGQDNNTLAVSFPGSPGCFKWEGLNGSFSPLNSGRRMSQKKDYDVALVGAFRREKDKDIALQALAAENQAVMQLAKQREDEIQGLKMRLRFREAGIKRLEAVASGKISAETHLLKEKEECLKEIEVLRTQVNRNQEVTRFAMENLRLKEEIRRLKSFYEEGEREMMNEQIMALQNKLLEALDWKLMNESESSMKTNSNEMIEELHGDDNLVSNKEPGLPWQSSISEENEFLRMQAIQNQAEMDSLTKKMQLFLEEKEELEKIVKDLATKLEEERSAKAFKEEMPQLELNPLSSDMPLINFSDQMELKTMVDAIAAASQKEAEAHETAIVMSKENEELRMKLKVLLEDNNKLIELYEKAAAESNNKITADPQSAQEGIEMHNNDGIELSKEREVEMNKVVENLEHQLMEMHEENDKLLGLYERAMQERDELKRKLSSCGEQSVNTKREFDCAEKVVEVDGEGINQIQHLELNTHDAIVDDVVMCSKETDDLLNIHDIAGSAGPQQDSGNGIDMEIPSTSEMELCSTKEAGTQQDSGNSIDMELSSTSETELLDCNTAKVLEDQRLVRMKLESADKQLLDSTQSMTLFNSLEKLVIEVGKLSREIEVMEDAIQAKRKTSDTLKDDSVEMQEGKTLIQKKLTALKYSLSNFSSSVAYFEQREARATLRVKASTVYLDQKKKELVRLSAKKDEIQASLSRTKQSEVELSKNHACLKSKLEEENQKHENEKVLFAIDNIEKVDPSQKSWLGGKATELLKTEEEKTKLQTEVKLSRDRLGVIRKELEDLNIKSVKVNEAMHTVELELEKASRSAEDMEIALQGIMQEKKTLLEMRENGKAEIESMILDYQQHLFIADLKEAEMKILEEELLVESKRVQELQKARAMATEKISQLLDTGSHSGFISEKMEEELQSVRKSIVEAKLLLGVEESSRLKRFDRVIVKMNMMDPEFIRLAQEQMSRMSPAELAKIQQQMMSNPELLKMASEGMKNLRPEDLKNAAEQLKHTRPEEMAEIGEKMANSTPEEIAAMRTRLDAQVAYELNGAQMLKKQGNELHSQGKYNDALQKYCLAKNNLKGVPSSKGRTLQLACSLNMMSCYLKTKQFDECIKEGSEVLGYDVKNVKALYRRGQAYKELGQLRDAVSDLIKAHEVSPDDETIAEVLRDAEERLVKEGGARAPRGLVIEEINEDETAASYDIKRSTQCSVTQSREISDSDKTERVSSSGGMSTNSEHLQGLKNNPEAIRTFQKFVANADPETLAALNAGNSGEVNADMIKSASNMIGKMSPEELQKMFEMASSFQGDSPSFMGGLGTNDSFKPGSIPPNLTPDMLKTASDMMNKMPPEELQKMFEMATQLRGNNSFPMPTAVNAAGTSSDSGLSAGPSSVIDGTNVRGESSSYSNSRSFPPPSSFPAPTGDLQEQMRNQMKDPAMRQMFTSMIKNMSPEMMANMGEQFGFKLSPEDAEKAQQAMSSLTPESLDKMMRWAERMQKGVEGVKKTKNWLLGRPGMILAVVMLILAVILHRLGYIGG</sequence>
<keyword evidence="15" id="KW-1185">Reference proteome</keyword>
<keyword evidence="9" id="KW-0802">TPR repeat</keyword>
<evidence type="ECO:0000256" key="12">
    <source>
        <dbReference type="SAM" id="Phobius"/>
    </source>
</evidence>
<name>A0A803PXW1_CANSA</name>
<dbReference type="GO" id="GO:0005524">
    <property type="term" value="F:ATP binding"/>
    <property type="evidence" value="ECO:0007669"/>
    <property type="project" value="UniProtKB-UniRule"/>
</dbReference>
<feature type="compositionally biased region" description="Basic and acidic residues" evidence="11">
    <location>
        <begin position="1970"/>
        <end position="1979"/>
    </location>
</feature>
<dbReference type="InterPro" id="IPR029058">
    <property type="entry name" value="AB_hydrolase_fold"/>
</dbReference>
<comment type="similarity">
    <text evidence="1">Belongs to the 'GDXG' lipolytic enzyme family.</text>
</comment>
<feature type="region of interest" description="Disordered" evidence="11">
    <location>
        <begin position="1963"/>
        <end position="1995"/>
    </location>
</feature>
<evidence type="ECO:0000256" key="11">
    <source>
        <dbReference type="SAM" id="MobiDB-lite"/>
    </source>
</evidence>
<feature type="coiled-coil region" evidence="10">
    <location>
        <begin position="1624"/>
        <end position="1686"/>
    </location>
</feature>
<evidence type="ECO:0000313" key="14">
    <source>
        <dbReference type="EnsemblPlants" id="cds.evm.model.06.313"/>
    </source>
</evidence>
<dbReference type="PROSITE" id="PS00411">
    <property type="entry name" value="KINESIN_MOTOR_1"/>
    <property type="match status" value="1"/>
</dbReference>
<feature type="region of interest" description="Disordered" evidence="11">
    <location>
        <begin position="2124"/>
        <end position="2176"/>
    </location>
</feature>
<dbReference type="EMBL" id="UZAU01000557">
    <property type="status" value="NOT_ANNOTATED_CDS"/>
    <property type="molecule type" value="Genomic_DNA"/>
</dbReference>
<comment type="similarity">
    <text evidence="7">Belongs to the TRAFAC class myosin-kinesin ATPase superfamily. Kinesin family. KIN-12 subfamily.</text>
</comment>
<feature type="binding site" evidence="8">
    <location>
        <begin position="472"/>
        <end position="479"/>
    </location>
    <ligand>
        <name>ATP</name>
        <dbReference type="ChEBI" id="CHEBI:30616"/>
    </ligand>
</feature>
<feature type="domain" description="Kinesin motor" evidence="13">
    <location>
        <begin position="391"/>
        <end position="728"/>
    </location>
</feature>
<evidence type="ECO:0000313" key="15">
    <source>
        <dbReference type="Proteomes" id="UP000596661"/>
    </source>
</evidence>
<dbReference type="SUPFAM" id="SSF53474">
    <property type="entry name" value="alpha/beta-Hydrolases"/>
    <property type="match status" value="1"/>
</dbReference>
<dbReference type="Gene3D" id="3.40.50.1820">
    <property type="entry name" value="alpha/beta hydrolase"/>
    <property type="match status" value="1"/>
</dbReference>
<keyword evidence="12" id="KW-1133">Transmembrane helix</keyword>
<dbReference type="InterPro" id="IPR019821">
    <property type="entry name" value="Kinesin_motor_CS"/>
</dbReference>
<evidence type="ECO:0000256" key="2">
    <source>
        <dbReference type="ARBA" id="ARBA00022701"/>
    </source>
</evidence>
<dbReference type="GO" id="GO:0003777">
    <property type="term" value="F:microtubule motor activity"/>
    <property type="evidence" value="ECO:0007669"/>
    <property type="project" value="InterPro"/>
</dbReference>
<dbReference type="InterPro" id="IPR019734">
    <property type="entry name" value="TPR_rpt"/>
</dbReference>
<dbReference type="PROSITE" id="PS50067">
    <property type="entry name" value="KINESIN_MOTOR_2"/>
    <property type="match status" value="1"/>
</dbReference>
<evidence type="ECO:0000256" key="3">
    <source>
        <dbReference type="ARBA" id="ARBA00022741"/>
    </source>
</evidence>
<keyword evidence="6 8" id="KW-0505">Motor protein</keyword>
<dbReference type="EnsemblPlants" id="evm.model.06.313">
    <property type="protein sequence ID" value="cds.evm.model.06.313"/>
    <property type="gene ID" value="evm.TU.06.313"/>
</dbReference>
<keyword evidence="5 10" id="KW-0175">Coiled coil</keyword>
<proteinExistence type="inferred from homology"/>
<reference evidence="14" key="2">
    <citation type="submission" date="2021-03" db="UniProtKB">
        <authorList>
            <consortium name="EnsemblPlants"/>
        </authorList>
    </citation>
    <scope>IDENTIFICATION</scope>
</reference>
<dbReference type="SUPFAM" id="SSF48452">
    <property type="entry name" value="TPR-like"/>
    <property type="match status" value="1"/>
</dbReference>
<feature type="compositionally biased region" description="Low complexity" evidence="11">
    <location>
        <begin position="2133"/>
        <end position="2144"/>
    </location>
</feature>
<feature type="coiled-coil region" evidence="10">
    <location>
        <begin position="1440"/>
        <end position="1492"/>
    </location>
</feature>
<evidence type="ECO:0000259" key="13">
    <source>
        <dbReference type="PROSITE" id="PS50067"/>
    </source>
</evidence>
<dbReference type="Pfam" id="PF00225">
    <property type="entry name" value="Kinesin"/>
    <property type="match status" value="1"/>
</dbReference>
<dbReference type="FunFam" id="3.40.850.10:FF:000033">
    <property type="entry name" value="Kinesin-like protein KIN-12E"/>
    <property type="match status" value="1"/>
</dbReference>
<evidence type="ECO:0000256" key="6">
    <source>
        <dbReference type="ARBA" id="ARBA00023175"/>
    </source>
</evidence>
<dbReference type="SMART" id="SM00028">
    <property type="entry name" value="TPR"/>
    <property type="match status" value="3"/>
</dbReference>
<organism evidence="14 15">
    <name type="scientific">Cannabis sativa</name>
    <name type="common">Hemp</name>
    <name type="synonym">Marijuana</name>
    <dbReference type="NCBI Taxonomy" id="3483"/>
    <lineage>
        <taxon>Eukaryota</taxon>
        <taxon>Viridiplantae</taxon>
        <taxon>Streptophyta</taxon>
        <taxon>Embryophyta</taxon>
        <taxon>Tracheophyta</taxon>
        <taxon>Spermatophyta</taxon>
        <taxon>Magnoliopsida</taxon>
        <taxon>eudicotyledons</taxon>
        <taxon>Gunneridae</taxon>
        <taxon>Pentapetalae</taxon>
        <taxon>rosids</taxon>
        <taxon>fabids</taxon>
        <taxon>Rosales</taxon>
        <taxon>Cannabaceae</taxon>
        <taxon>Cannabis</taxon>
    </lineage>
</organism>
<feature type="coiled-coil region" evidence="10">
    <location>
        <begin position="1101"/>
        <end position="1132"/>
    </location>
</feature>
<dbReference type="GO" id="GO:0005874">
    <property type="term" value="C:microtubule"/>
    <property type="evidence" value="ECO:0007669"/>
    <property type="project" value="UniProtKB-KW"/>
</dbReference>
<dbReference type="InterPro" id="IPR013094">
    <property type="entry name" value="AB_hydrolase_3"/>
</dbReference>
<dbReference type="InterPro" id="IPR001752">
    <property type="entry name" value="Kinesin_motor_dom"/>
</dbReference>
<dbReference type="Gramene" id="evm.model.06.313">
    <property type="protein sequence ID" value="cds.evm.model.06.313"/>
    <property type="gene ID" value="evm.TU.06.313"/>
</dbReference>
<feature type="compositionally biased region" description="Polar residues" evidence="11">
    <location>
        <begin position="1980"/>
        <end position="1992"/>
    </location>
</feature>
<dbReference type="SUPFAM" id="SSF52540">
    <property type="entry name" value="P-loop containing nucleoside triphosphate hydrolases"/>
    <property type="match status" value="1"/>
</dbReference>
<dbReference type="GO" id="GO:0007018">
    <property type="term" value="P:microtubule-based movement"/>
    <property type="evidence" value="ECO:0007669"/>
    <property type="project" value="InterPro"/>
</dbReference>
<dbReference type="SMART" id="SM00129">
    <property type="entry name" value="KISc"/>
    <property type="match status" value="1"/>
</dbReference>
<dbReference type="InterPro" id="IPR044986">
    <property type="entry name" value="KIF15/KIN-12"/>
</dbReference>
<dbReference type="InterPro" id="IPR011990">
    <property type="entry name" value="TPR-like_helical_dom_sf"/>
</dbReference>
<feature type="coiled-coil region" evidence="10">
    <location>
        <begin position="735"/>
        <end position="762"/>
    </location>
</feature>
<feature type="coiled-coil region" evidence="10">
    <location>
        <begin position="1519"/>
        <end position="1588"/>
    </location>
</feature>
<evidence type="ECO:0000256" key="10">
    <source>
        <dbReference type="SAM" id="Coils"/>
    </source>
</evidence>
<keyword evidence="12" id="KW-0472">Membrane</keyword>
<dbReference type="GO" id="GO:0016787">
    <property type="term" value="F:hydrolase activity"/>
    <property type="evidence" value="ECO:0007669"/>
    <property type="project" value="InterPro"/>
</dbReference>
<dbReference type="PANTHER" id="PTHR37739:SF14">
    <property type="entry name" value="KINESIN-LIKE PROTEIN KIN-12E"/>
    <property type="match status" value="1"/>
</dbReference>
<evidence type="ECO:0000256" key="9">
    <source>
        <dbReference type="PROSITE-ProRule" id="PRU00339"/>
    </source>
</evidence>
<feature type="coiled-coil region" evidence="10">
    <location>
        <begin position="1009"/>
        <end position="1043"/>
    </location>
</feature>
<feature type="transmembrane region" description="Helical" evidence="12">
    <location>
        <begin position="2266"/>
        <end position="2285"/>
    </location>
</feature>
<dbReference type="InterPro" id="IPR036961">
    <property type="entry name" value="Kinesin_motor_dom_sf"/>
</dbReference>
<reference evidence="14" key="1">
    <citation type="submission" date="2018-11" db="EMBL/GenBank/DDBJ databases">
        <authorList>
            <person name="Grassa J C."/>
        </authorList>
    </citation>
    <scope>NUCLEOTIDE SEQUENCE [LARGE SCALE GENOMIC DNA]</scope>
</reference>
<feature type="coiled-coil region" evidence="10">
    <location>
        <begin position="1356"/>
        <end position="1383"/>
    </location>
</feature>
<evidence type="ECO:0000256" key="7">
    <source>
        <dbReference type="ARBA" id="ARBA00034488"/>
    </source>
</evidence>
<accession>A0A803PXW1</accession>
<dbReference type="InterPro" id="IPR027417">
    <property type="entry name" value="P-loop_NTPase"/>
</dbReference>
<dbReference type="PANTHER" id="PTHR37739">
    <property type="entry name" value="KINESIN-LIKE PROTEIN KIN-12D"/>
    <property type="match status" value="1"/>
</dbReference>
<keyword evidence="2" id="KW-0493">Microtubule</keyword>
<keyword evidence="3 8" id="KW-0547">Nucleotide-binding</keyword>
<dbReference type="Proteomes" id="UP000596661">
    <property type="component" value="Chromosome 6"/>
</dbReference>
<dbReference type="GO" id="GO:0008017">
    <property type="term" value="F:microtubule binding"/>
    <property type="evidence" value="ECO:0007669"/>
    <property type="project" value="InterPro"/>
</dbReference>